<dbReference type="RefSeq" id="WP_089757832.1">
    <property type="nucleotide sequence ID" value="NZ_FNGO01000002.1"/>
</dbReference>
<feature type="domain" description="LpxI N-terminal" evidence="2">
    <location>
        <begin position="4"/>
        <end position="128"/>
    </location>
</feature>
<evidence type="ECO:0000259" key="1">
    <source>
        <dbReference type="Pfam" id="PF06230"/>
    </source>
</evidence>
<dbReference type="Pfam" id="PF06230">
    <property type="entry name" value="LpxI_C"/>
    <property type="match status" value="1"/>
</dbReference>
<keyword evidence="4" id="KW-1185">Reference proteome</keyword>
<evidence type="ECO:0008006" key="5">
    <source>
        <dbReference type="Google" id="ProtNLM"/>
    </source>
</evidence>
<gene>
    <name evidence="3" type="ORF">SAMN04488692_10225</name>
</gene>
<dbReference type="PANTHER" id="PTHR39962">
    <property type="entry name" value="BLL4848 PROTEIN"/>
    <property type="match status" value="1"/>
</dbReference>
<dbReference type="Pfam" id="PF17930">
    <property type="entry name" value="LpxI_N"/>
    <property type="match status" value="1"/>
</dbReference>
<name>A0A1G9HU32_9FIRM</name>
<sequence length="272" mass="30080">MTRTALIAGGDKLPEIWLERAQKAGLEVVAYRIHQEATPPLEKAERVRDIELGRLGDLLDLMDEDNIEDVIMLGKVYKERLYEDIELDEEMQLLLAGLPDYEDETILEGIAGKLEDYGYRLLPQDLYMDFERPKIGLLAGDESQHEGLEKDFARGMELAQRMAGLEIGQTVLLRDGAVLAVEAAEGTDKTIKRAGRLGGAGAIMAKAARPEQDDRLDIPAVGPKTIELLAEIEAAGLVIEAGGVMIIEKEEFLRKAEKSGIAVQSRRKEDID</sequence>
<dbReference type="AlphaFoldDB" id="A0A1G9HU32"/>
<dbReference type="PANTHER" id="PTHR39962:SF1">
    <property type="entry name" value="LPXI FAMILY PROTEIN"/>
    <property type="match status" value="1"/>
</dbReference>
<reference evidence="3 4" key="1">
    <citation type="submission" date="2016-10" db="EMBL/GenBank/DDBJ databases">
        <authorList>
            <person name="de Groot N.N."/>
        </authorList>
    </citation>
    <scope>NUCLEOTIDE SEQUENCE [LARGE SCALE GENOMIC DNA]</scope>
    <source>
        <strain evidence="3 4">SLAS-1</strain>
    </source>
</reference>
<accession>A0A1G9HU32</accession>
<dbReference type="Gene3D" id="3.40.140.80">
    <property type="match status" value="1"/>
</dbReference>
<dbReference type="Proteomes" id="UP000199476">
    <property type="component" value="Unassembled WGS sequence"/>
</dbReference>
<feature type="domain" description="LpxI C-terminal" evidence="1">
    <location>
        <begin position="142"/>
        <end position="263"/>
    </location>
</feature>
<evidence type="ECO:0000259" key="2">
    <source>
        <dbReference type="Pfam" id="PF17930"/>
    </source>
</evidence>
<dbReference type="STRING" id="321763.SAMN04488692_10225"/>
<proteinExistence type="predicted"/>
<dbReference type="InterPro" id="IPR053174">
    <property type="entry name" value="LpxI"/>
</dbReference>
<dbReference type="EMBL" id="FNGO01000002">
    <property type="protein sequence ID" value="SDL16083.1"/>
    <property type="molecule type" value="Genomic_DNA"/>
</dbReference>
<evidence type="ECO:0000313" key="4">
    <source>
        <dbReference type="Proteomes" id="UP000199476"/>
    </source>
</evidence>
<evidence type="ECO:0000313" key="3">
    <source>
        <dbReference type="EMBL" id="SDL16083.1"/>
    </source>
</evidence>
<protein>
    <recommendedName>
        <fullName evidence="5">DUF1009 domain-containing protein</fullName>
    </recommendedName>
</protein>
<organism evidence="3 4">
    <name type="scientific">Halarsenatibacter silvermanii</name>
    <dbReference type="NCBI Taxonomy" id="321763"/>
    <lineage>
        <taxon>Bacteria</taxon>
        <taxon>Bacillati</taxon>
        <taxon>Bacillota</taxon>
        <taxon>Clostridia</taxon>
        <taxon>Halanaerobiales</taxon>
        <taxon>Halarsenatibacteraceae</taxon>
        <taxon>Halarsenatibacter</taxon>
    </lineage>
</organism>
<dbReference type="InterPro" id="IPR043167">
    <property type="entry name" value="LpxI_C_sf"/>
</dbReference>
<dbReference type="Gene3D" id="3.40.50.20">
    <property type="match status" value="1"/>
</dbReference>
<dbReference type="InterPro" id="IPR041255">
    <property type="entry name" value="LpxI_N"/>
</dbReference>
<dbReference type="InterPro" id="IPR010415">
    <property type="entry name" value="LpxI_C"/>
</dbReference>
<dbReference type="OrthoDB" id="9789836at2"/>